<dbReference type="RefSeq" id="WP_114296131.1">
    <property type="nucleotide sequence ID" value="NZ_QPJT01000002.1"/>
</dbReference>
<dbReference type="PANTHER" id="PTHR37300:SF1">
    <property type="entry name" value="UPF0291 PROTEIN YNZC"/>
    <property type="match status" value="1"/>
</dbReference>
<gene>
    <name evidence="3" type="ORF">DFR58_10274</name>
</gene>
<dbReference type="Gene3D" id="1.10.287.540">
    <property type="entry name" value="Helix hairpin bin"/>
    <property type="match status" value="1"/>
</dbReference>
<proteinExistence type="inferred from homology"/>
<dbReference type="EMBL" id="QPJT01000002">
    <property type="protein sequence ID" value="RCX20005.1"/>
    <property type="molecule type" value="Genomic_DNA"/>
</dbReference>
<dbReference type="InterPro" id="IPR009242">
    <property type="entry name" value="DUF896"/>
</dbReference>
<comment type="similarity">
    <text evidence="2">Belongs to the UPF0291 family.</text>
</comment>
<evidence type="ECO:0000313" key="4">
    <source>
        <dbReference type="Proteomes" id="UP000253034"/>
    </source>
</evidence>
<keyword evidence="1 2" id="KW-0963">Cytoplasm</keyword>
<keyword evidence="4" id="KW-1185">Reference proteome</keyword>
<protein>
    <recommendedName>
        <fullName evidence="2">UPF0291 protein DFR58_10274</fullName>
    </recommendedName>
</protein>
<dbReference type="Pfam" id="PF05979">
    <property type="entry name" value="DUF896"/>
    <property type="match status" value="1"/>
</dbReference>
<comment type="caution">
    <text evidence="3">The sequence shown here is derived from an EMBL/GenBank/DDBJ whole genome shotgun (WGS) entry which is preliminary data.</text>
</comment>
<dbReference type="PANTHER" id="PTHR37300">
    <property type="entry name" value="UPF0291 PROTEIN CBO2609/CLC_2481"/>
    <property type="match status" value="1"/>
</dbReference>
<evidence type="ECO:0000256" key="1">
    <source>
        <dbReference type="ARBA" id="ARBA00022490"/>
    </source>
</evidence>
<dbReference type="Proteomes" id="UP000253034">
    <property type="component" value="Unassembled WGS sequence"/>
</dbReference>
<dbReference type="GO" id="GO:0005737">
    <property type="term" value="C:cytoplasm"/>
    <property type="evidence" value="ECO:0007669"/>
    <property type="project" value="UniProtKB-SubCell"/>
</dbReference>
<organism evidence="3 4">
    <name type="scientific">Anaerobacterium chartisolvens</name>
    <dbReference type="NCBI Taxonomy" id="1297424"/>
    <lineage>
        <taxon>Bacteria</taxon>
        <taxon>Bacillati</taxon>
        <taxon>Bacillota</taxon>
        <taxon>Clostridia</taxon>
        <taxon>Eubacteriales</taxon>
        <taxon>Oscillospiraceae</taxon>
        <taxon>Anaerobacterium</taxon>
    </lineage>
</organism>
<name>A0A369BFF6_9FIRM</name>
<dbReference type="HAMAP" id="MF_01103">
    <property type="entry name" value="UPF0291"/>
    <property type="match status" value="1"/>
</dbReference>
<sequence>MDAVKIQRINELSRKSKVGSLTPQERDEQQQLRQEYISAFKGNLKATLDSIVLCDKEGNTKKLRKN</sequence>
<dbReference type="SUPFAM" id="SSF158221">
    <property type="entry name" value="YnzC-like"/>
    <property type="match status" value="1"/>
</dbReference>
<comment type="subcellular location">
    <subcellularLocation>
        <location evidence="2">Cytoplasm</location>
    </subcellularLocation>
</comment>
<dbReference type="OrthoDB" id="390105at2"/>
<accession>A0A369BFF6</accession>
<reference evidence="3 4" key="1">
    <citation type="submission" date="2018-07" db="EMBL/GenBank/DDBJ databases">
        <title>Genomic Encyclopedia of Type Strains, Phase IV (KMG-IV): sequencing the most valuable type-strain genomes for metagenomic binning, comparative biology and taxonomic classification.</title>
        <authorList>
            <person name="Goeker M."/>
        </authorList>
    </citation>
    <scope>NUCLEOTIDE SEQUENCE [LARGE SCALE GENOMIC DNA]</scope>
    <source>
        <strain evidence="3 4">DSM 27016</strain>
    </source>
</reference>
<evidence type="ECO:0000256" key="2">
    <source>
        <dbReference type="HAMAP-Rule" id="MF_01103"/>
    </source>
</evidence>
<dbReference type="AlphaFoldDB" id="A0A369BFF6"/>
<evidence type="ECO:0000313" key="3">
    <source>
        <dbReference type="EMBL" id="RCX20005.1"/>
    </source>
</evidence>